<name>A0ABR3Q7K1_9TREE</name>
<dbReference type="Proteomes" id="UP001565368">
    <property type="component" value="Unassembled WGS sequence"/>
</dbReference>
<comment type="caution">
    <text evidence="2">The sequence shown here is derived from an EMBL/GenBank/DDBJ whole genome shotgun (WGS) entry which is preliminary data.</text>
</comment>
<organism evidence="2 3">
    <name type="scientific">Vanrija albida</name>
    <dbReference type="NCBI Taxonomy" id="181172"/>
    <lineage>
        <taxon>Eukaryota</taxon>
        <taxon>Fungi</taxon>
        <taxon>Dikarya</taxon>
        <taxon>Basidiomycota</taxon>
        <taxon>Agaricomycotina</taxon>
        <taxon>Tremellomycetes</taxon>
        <taxon>Trichosporonales</taxon>
        <taxon>Trichosporonaceae</taxon>
        <taxon>Vanrija</taxon>
    </lineage>
</organism>
<dbReference type="EMBL" id="JBBXJM010000003">
    <property type="protein sequence ID" value="KAL1410492.1"/>
    <property type="molecule type" value="Genomic_DNA"/>
</dbReference>
<accession>A0ABR3Q7K1</accession>
<feature type="region of interest" description="Disordered" evidence="1">
    <location>
        <begin position="400"/>
        <end position="440"/>
    </location>
</feature>
<reference evidence="2 3" key="1">
    <citation type="submission" date="2023-08" db="EMBL/GenBank/DDBJ databases">
        <title>Annotated Genome Sequence of Vanrija albida AlHP1.</title>
        <authorList>
            <person name="Herzog R."/>
        </authorList>
    </citation>
    <scope>NUCLEOTIDE SEQUENCE [LARGE SCALE GENOMIC DNA]</scope>
    <source>
        <strain evidence="2 3">AlHP1</strain>
    </source>
</reference>
<protein>
    <submittedName>
        <fullName evidence="2">Uncharacterized protein</fullName>
    </submittedName>
</protein>
<sequence>MLVSTWDAYTAVQRPGERDGQAPGPSSPAQQLGNPAPTLGHGDTGGLAIPDPMDLLSPPLATYVYDPASFSPFLAFSPSNSGTPMTLPLVTPAPVPPPPPLPKAIPKLGVLQLNSTFPRPPGDVGNPASWPMPTVIRVVEEAKTETVLTGIWGSELVDAFVREGEKMVAEEGVVAFVTSCGFLATMHPALSARLPFIGTSALLQVAWLQMSFFPGPDSYRSVGIITLKRSALTERHLKSVGAHPATPIVGLPESSNPADAIFKAVLDEKIPYDFAGMQREVVAAARTLMREFPTLRAIVLECTNMPPFTRAVAEATGCRVWDILTLGKWLYCAAVPPDFSLQSTIATGGALMGGGLGATEGAAAFTSPPQPSTSAATNRGGISGIVGVEEWLEWKKAHAPGGAGLQHNQAQAQLQRQSTSPASTTSPAGASSSGQGLNSVEGGFGSGVNFGL</sequence>
<dbReference type="GeneID" id="95985548"/>
<proteinExistence type="predicted"/>
<dbReference type="RefSeq" id="XP_069210436.1">
    <property type="nucleotide sequence ID" value="XM_069353018.1"/>
</dbReference>
<feature type="region of interest" description="Disordered" evidence="1">
    <location>
        <begin position="1"/>
        <end position="51"/>
    </location>
</feature>
<evidence type="ECO:0000313" key="3">
    <source>
        <dbReference type="Proteomes" id="UP001565368"/>
    </source>
</evidence>
<evidence type="ECO:0000313" key="2">
    <source>
        <dbReference type="EMBL" id="KAL1410492.1"/>
    </source>
</evidence>
<evidence type="ECO:0000256" key="1">
    <source>
        <dbReference type="SAM" id="MobiDB-lite"/>
    </source>
</evidence>
<feature type="compositionally biased region" description="Low complexity" evidence="1">
    <location>
        <begin position="405"/>
        <end position="436"/>
    </location>
</feature>
<gene>
    <name evidence="2" type="ORF">Q8F55_004505</name>
</gene>
<keyword evidence="3" id="KW-1185">Reference proteome</keyword>